<dbReference type="Pfam" id="PF01575">
    <property type="entry name" value="MaoC_dehydratas"/>
    <property type="match status" value="1"/>
</dbReference>
<dbReference type="PANTHER" id="PTHR43437">
    <property type="entry name" value="HYDROXYACYL-THIOESTER DEHYDRATASE TYPE 2, MITOCHONDRIAL-RELATED"/>
    <property type="match status" value="1"/>
</dbReference>
<dbReference type="EMBL" id="JAWNGG020000011">
    <property type="protein sequence ID" value="KAK9309427.1"/>
    <property type="molecule type" value="Genomic_DNA"/>
</dbReference>
<gene>
    <name evidence="2" type="ORF">QLX08_000910</name>
</gene>
<dbReference type="InterPro" id="IPR050965">
    <property type="entry name" value="UPF0336/Enoyl-CoA_hydratase"/>
</dbReference>
<sequence length="270" mass="29879">MKYSKPFFKMLKTYVQRYCTGPPKVGDEISVFKKITKDDILNFAKLTGDYNPIHFEASNNLVHGALLNGLVSGVIGTKMPGPGTVVIGQNFTFPAPCYAGDTIEIKVQIVSARKIMKYKMNPVFLISILYFLSASATMHNKTKIKPLNDTLTTSTESPIGCVCGIFLSGQFEKGNKELPKGNPAIFHDLPGTFPCTPSGNRLCTNKCLDMIIKYLPNSSKILCSSIKHDCHKEKAYLFIKNCKSGWINTNLSAGREYCCKDGTPYKCPVY</sequence>
<accession>A0AAW1AGU1</accession>
<keyword evidence="3" id="KW-1185">Reference proteome</keyword>
<name>A0AAW1AGU1_9HYME</name>
<dbReference type="Proteomes" id="UP001432146">
    <property type="component" value="Unassembled WGS sequence"/>
</dbReference>
<dbReference type="InterPro" id="IPR002539">
    <property type="entry name" value="MaoC-like_dom"/>
</dbReference>
<dbReference type="GO" id="GO:0019171">
    <property type="term" value="F:(3R)-hydroxyacyl-[acyl-carrier-protein] dehydratase activity"/>
    <property type="evidence" value="ECO:0007669"/>
    <property type="project" value="TreeGrafter"/>
</dbReference>
<dbReference type="Gene3D" id="3.10.129.10">
    <property type="entry name" value="Hotdog Thioesterase"/>
    <property type="match status" value="1"/>
</dbReference>
<dbReference type="SUPFAM" id="SSF54637">
    <property type="entry name" value="Thioesterase/thiol ester dehydrase-isomerase"/>
    <property type="match status" value="1"/>
</dbReference>
<evidence type="ECO:0000313" key="3">
    <source>
        <dbReference type="Proteomes" id="UP001432146"/>
    </source>
</evidence>
<dbReference type="PANTHER" id="PTHR43437:SF3">
    <property type="entry name" value="HYDROXYACYL-THIOESTER DEHYDRATASE TYPE 2, MITOCHONDRIAL"/>
    <property type="match status" value="1"/>
</dbReference>
<organism evidence="2 3">
    <name type="scientific">Tetragonisca angustula</name>
    <dbReference type="NCBI Taxonomy" id="166442"/>
    <lineage>
        <taxon>Eukaryota</taxon>
        <taxon>Metazoa</taxon>
        <taxon>Ecdysozoa</taxon>
        <taxon>Arthropoda</taxon>
        <taxon>Hexapoda</taxon>
        <taxon>Insecta</taxon>
        <taxon>Pterygota</taxon>
        <taxon>Neoptera</taxon>
        <taxon>Endopterygota</taxon>
        <taxon>Hymenoptera</taxon>
        <taxon>Apocrita</taxon>
        <taxon>Aculeata</taxon>
        <taxon>Apoidea</taxon>
        <taxon>Anthophila</taxon>
        <taxon>Apidae</taxon>
        <taxon>Tetragonisca</taxon>
    </lineage>
</organism>
<protein>
    <recommendedName>
        <fullName evidence="1">MaoC-like domain-containing protein</fullName>
    </recommendedName>
</protein>
<dbReference type="GO" id="GO:0006633">
    <property type="term" value="P:fatty acid biosynthetic process"/>
    <property type="evidence" value="ECO:0007669"/>
    <property type="project" value="TreeGrafter"/>
</dbReference>
<dbReference type="GO" id="GO:0018812">
    <property type="term" value="F:3-hydroxyacyl-CoA dehydratase activity"/>
    <property type="evidence" value="ECO:0007669"/>
    <property type="project" value="UniProtKB-ARBA"/>
</dbReference>
<feature type="domain" description="MaoC-like" evidence="1">
    <location>
        <begin position="33"/>
        <end position="116"/>
    </location>
</feature>
<proteinExistence type="predicted"/>
<dbReference type="AlphaFoldDB" id="A0AAW1AGU1"/>
<dbReference type="InterPro" id="IPR029069">
    <property type="entry name" value="HotDog_dom_sf"/>
</dbReference>
<reference evidence="2 3" key="1">
    <citation type="submission" date="2024-05" db="EMBL/GenBank/DDBJ databases">
        <title>The nuclear and mitochondrial genome assemblies of Tetragonisca angustula (Apidae: Meliponini), a tiny yet remarkable pollinator in the Neotropics.</title>
        <authorList>
            <person name="Ferrari R."/>
            <person name="Ricardo P.C."/>
            <person name="Dias F.C."/>
            <person name="Araujo N.S."/>
            <person name="Soares D.O."/>
            <person name="Zhou Q.-S."/>
            <person name="Zhu C.-D."/>
            <person name="Coutinho L."/>
            <person name="Airas M.C."/>
            <person name="Batista T.M."/>
        </authorList>
    </citation>
    <scope>NUCLEOTIDE SEQUENCE [LARGE SCALE GENOMIC DNA]</scope>
    <source>
        <strain evidence="2">ASF017062</strain>
        <tissue evidence="2">Abdomen</tissue>
    </source>
</reference>
<dbReference type="CDD" id="cd03449">
    <property type="entry name" value="R_hydratase"/>
    <property type="match status" value="1"/>
</dbReference>
<evidence type="ECO:0000313" key="2">
    <source>
        <dbReference type="EMBL" id="KAK9309427.1"/>
    </source>
</evidence>
<dbReference type="GO" id="GO:0005739">
    <property type="term" value="C:mitochondrion"/>
    <property type="evidence" value="ECO:0007669"/>
    <property type="project" value="TreeGrafter"/>
</dbReference>
<evidence type="ECO:0000259" key="1">
    <source>
        <dbReference type="Pfam" id="PF01575"/>
    </source>
</evidence>
<comment type="caution">
    <text evidence="2">The sequence shown here is derived from an EMBL/GenBank/DDBJ whole genome shotgun (WGS) entry which is preliminary data.</text>
</comment>